<sequence length="56" mass="6305">MDWSWTEGLDLEPGTWDLRPAARNMDLDLWTHLSRSALSFGPALSVSISRCDRVAT</sequence>
<protein>
    <submittedName>
        <fullName evidence="1">Uncharacterized protein</fullName>
    </submittedName>
</protein>
<dbReference type="AlphaFoldDB" id="A0A9Q0BLV4"/>
<organism evidence="1 2">
    <name type="scientific">Drosophila gunungcola</name>
    <name type="common">fruit fly</name>
    <dbReference type="NCBI Taxonomy" id="103775"/>
    <lineage>
        <taxon>Eukaryota</taxon>
        <taxon>Metazoa</taxon>
        <taxon>Ecdysozoa</taxon>
        <taxon>Arthropoda</taxon>
        <taxon>Hexapoda</taxon>
        <taxon>Insecta</taxon>
        <taxon>Pterygota</taxon>
        <taxon>Neoptera</taxon>
        <taxon>Endopterygota</taxon>
        <taxon>Diptera</taxon>
        <taxon>Brachycera</taxon>
        <taxon>Muscomorpha</taxon>
        <taxon>Ephydroidea</taxon>
        <taxon>Drosophilidae</taxon>
        <taxon>Drosophila</taxon>
        <taxon>Sophophora</taxon>
    </lineage>
</organism>
<proteinExistence type="predicted"/>
<name>A0A9Q0BLV4_9MUSC</name>
<comment type="caution">
    <text evidence="1">The sequence shown here is derived from an EMBL/GenBank/DDBJ whole genome shotgun (WGS) entry which is preliminary data.</text>
</comment>
<evidence type="ECO:0000313" key="1">
    <source>
        <dbReference type="EMBL" id="KAI8036214.1"/>
    </source>
</evidence>
<gene>
    <name evidence="1" type="ORF">M5D96_011074</name>
</gene>
<reference evidence="1" key="1">
    <citation type="journal article" date="2023" name="Genome Biol. Evol.">
        <title>Long-read-based Genome Assembly of Drosophila gunungcola Reveals Fewer Chemosensory Genes in Flower-breeding Species.</title>
        <authorList>
            <person name="Negi A."/>
            <person name="Liao B.Y."/>
            <person name="Yeh S.D."/>
        </authorList>
    </citation>
    <scope>NUCLEOTIDE SEQUENCE</scope>
    <source>
        <strain evidence="1">Sukarami</strain>
    </source>
</reference>
<dbReference type="Proteomes" id="UP001059596">
    <property type="component" value="Unassembled WGS sequence"/>
</dbReference>
<accession>A0A9Q0BLV4</accession>
<dbReference type="EMBL" id="JAMKOV010000022">
    <property type="protein sequence ID" value="KAI8036214.1"/>
    <property type="molecule type" value="Genomic_DNA"/>
</dbReference>
<evidence type="ECO:0000313" key="2">
    <source>
        <dbReference type="Proteomes" id="UP001059596"/>
    </source>
</evidence>
<keyword evidence="2" id="KW-1185">Reference proteome</keyword>